<proteinExistence type="predicted"/>
<sequence>MGYKRIVRASYSKNLNKAVRHLKSLQSDRKKVLKFLEQGEKELLRKAERTVVRSEADKRRVEKLFLIADAIKIEIDKAQRLGLLTNAEANHYKLRYSQLKEQMYGIIKDNTKKVYENEAEQKAEAKATKFLGHKIKSPMWYILKNEFKQEALAEKRKQIDEKEELVDKAKVSAFKKLRDLIFRRENEEGGEE</sequence>
<dbReference type="EMBL" id="CP008887">
    <property type="protein sequence ID" value="AIU69456.1"/>
    <property type="molecule type" value="Genomic_DNA"/>
</dbReference>
<evidence type="ECO:0000256" key="1">
    <source>
        <dbReference type="SAM" id="Coils"/>
    </source>
</evidence>
<evidence type="ECO:0000313" key="3">
    <source>
        <dbReference type="Proteomes" id="UP000029980"/>
    </source>
</evidence>
<feature type="coiled-coil region" evidence="1">
    <location>
        <begin position="108"/>
        <end position="172"/>
    </location>
</feature>
<dbReference type="RefSeq" id="WP_050002435.1">
    <property type="nucleotide sequence ID" value="NZ_CP008887.1"/>
</dbReference>
<dbReference type="KEGG" id="teu:TEU_03335"/>
<dbReference type="AlphaFoldDB" id="A0A097QSL6"/>
<dbReference type="GeneID" id="25152468"/>
<protein>
    <submittedName>
        <fullName evidence="2">Uncharacterized protein</fullName>
    </submittedName>
</protein>
<evidence type="ECO:0000313" key="2">
    <source>
        <dbReference type="EMBL" id="AIU69456.1"/>
    </source>
</evidence>
<reference evidence="2 3" key="1">
    <citation type="journal article" date="2015" name="Int. J. Syst. Evol. Microbiol.">
        <title>Thermococcus eurythermalis sp. nov., a conditional piezophilic hyperthermophilic archaeon with a wide temperature range isolated from an oil-immersed chimney in the Guaymas Basin.</title>
        <authorList>
            <person name="Zhao W."/>
            <person name="Zeng X."/>
            <person name="Xiao X."/>
        </authorList>
    </citation>
    <scope>NUCLEOTIDE SEQUENCE [LARGE SCALE GENOMIC DNA]</scope>
    <source>
        <strain evidence="2 3">A501</strain>
    </source>
</reference>
<accession>A0A097QSL6</accession>
<keyword evidence="3" id="KW-1185">Reference proteome</keyword>
<dbReference type="STRING" id="1505907.TEU_03335"/>
<dbReference type="HOGENOM" id="CLU_1412427_0_0_2"/>
<organism evidence="2 3">
    <name type="scientific">Thermococcus eurythermalis</name>
    <dbReference type="NCBI Taxonomy" id="1505907"/>
    <lineage>
        <taxon>Archaea</taxon>
        <taxon>Methanobacteriati</taxon>
        <taxon>Methanobacteriota</taxon>
        <taxon>Thermococci</taxon>
        <taxon>Thermococcales</taxon>
        <taxon>Thermococcaceae</taxon>
        <taxon>Thermococcus</taxon>
    </lineage>
</organism>
<name>A0A097QSL6_9EURY</name>
<keyword evidence="1" id="KW-0175">Coiled coil</keyword>
<dbReference type="Proteomes" id="UP000029980">
    <property type="component" value="Chromosome"/>
</dbReference>
<gene>
    <name evidence="2" type="ORF">TEU_03335</name>
</gene>